<reference evidence="1 2" key="1">
    <citation type="journal article" date="2021" name="Hortic Res">
        <title>High-quality reference genome and annotation aids understanding of berry development for evergreen blueberry (Vaccinium darrowii).</title>
        <authorList>
            <person name="Yu J."/>
            <person name="Hulse-Kemp A.M."/>
            <person name="Babiker E."/>
            <person name="Staton M."/>
        </authorList>
    </citation>
    <scope>NUCLEOTIDE SEQUENCE [LARGE SCALE GENOMIC DNA]</scope>
    <source>
        <strain evidence="2">cv. NJ 8807/NJ 8810</strain>
        <tissue evidence="1">Young leaf</tissue>
    </source>
</reference>
<evidence type="ECO:0000313" key="1">
    <source>
        <dbReference type="EMBL" id="KAH7840668.1"/>
    </source>
</evidence>
<accession>A0ACB7XIR2</accession>
<keyword evidence="2" id="KW-1185">Reference proteome</keyword>
<gene>
    <name evidence="1" type="ORF">Vadar_019946</name>
</gene>
<name>A0ACB7XIR2_9ERIC</name>
<dbReference type="Proteomes" id="UP000828048">
    <property type="component" value="Chromosome 10"/>
</dbReference>
<comment type="caution">
    <text evidence="1">The sequence shown here is derived from an EMBL/GenBank/DDBJ whole genome shotgun (WGS) entry which is preliminary data.</text>
</comment>
<protein>
    <submittedName>
        <fullName evidence="1">Uncharacterized protein</fullName>
    </submittedName>
</protein>
<sequence length="221" mass="24282">MEELCSLLLSEAIHEESGHKTRSTTELNVAFSSVRGGYSNQGQRNNFSSNNRGFRDNQRSGYRGGNFSQNRGNSGGNSGHYRGGYSRGGGRTSGYPQRDYSQHSHGYGGYSQNTSHKSSGLFCQICNKPNHSAFECRHRLNMDYQPQPYYSASSSSQIGQFTPGSSQNKAYIASVPEPPNSNWYVDFAASTHITNDLSSLSLYEPYHGQGPQEGAFLGPAY</sequence>
<organism evidence="1 2">
    <name type="scientific">Vaccinium darrowii</name>
    <dbReference type="NCBI Taxonomy" id="229202"/>
    <lineage>
        <taxon>Eukaryota</taxon>
        <taxon>Viridiplantae</taxon>
        <taxon>Streptophyta</taxon>
        <taxon>Embryophyta</taxon>
        <taxon>Tracheophyta</taxon>
        <taxon>Spermatophyta</taxon>
        <taxon>Magnoliopsida</taxon>
        <taxon>eudicotyledons</taxon>
        <taxon>Gunneridae</taxon>
        <taxon>Pentapetalae</taxon>
        <taxon>asterids</taxon>
        <taxon>Ericales</taxon>
        <taxon>Ericaceae</taxon>
        <taxon>Vaccinioideae</taxon>
        <taxon>Vaccinieae</taxon>
        <taxon>Vaccinium</taxon>
    </lineage>
</organism>
<dbReference type="EMBL" id="CM037160">
    <property type="protein sequence ID" value="KAH7840668.1"/>
    <property type="molecule type" value="Genomic_DNA"/>
</dbReference>
<proteinExistence type="predicted"/>
<evidence type="ECO:0000313" key="2">
    <source>
        <dbReference type="Proteomes" id="UP000828048"/>
    </source>
</evidence>